<reference evidence="3 4" key="1">
    <citation type="submission" date="2022-10" db="EMBL/GenBank/DDBJ databases">
        <title>The complete genomes of actinobacterial strains from the NBC collection.</title>
        <authorList>
            <person name="Joergensen T.S."/>
            <person name="Alvarez Arevalo M."/>
            <person name="Sterndorff E.B."/>
            <person name="Faurdal D."/>
            <person name="Vuksanovic O."/>
            <person name="Mourched A.-S."/>
            <person name="Charusanti P."/>
            <person name="Shaw S."/>
            <person name="Blin K."/>
            <person name="Weber T."/>
        </authorList>
    </citation>
    <scope>NUCLEOTIDE SEQUENCE [LARGE SCALE GENOMIC DNA]</scope>
    <source>
        <strain evidence="3 4">NBC 01809</strain>
    </source>
</reference>
<dbReference type="InterPro" id="IPR015797">
    <property type="entry name" value="NUDIX_hydrolase-like_dom_sf"/>
</dbReference>
<organism evidence="3 4">
    <name type="scientific">Micromonospora peucetia</name>
    <dbReference type="NCBI Taxonomy" id="47871"/>
    <lineage>
        <taxon>Bacteria</taxon>
        <taxon>Bacillati</taxon>
        <taxon>Actinomycetota</taxon>
        <taxon>Actinomycetes</taxon>
        <taxon>Micromonosporales</taxon>
        <taxon>Micromonosporaceae</taxon>
        <taxon>Micromonospora</taxon>
    </lineage>
</organism>
<feature type="region of interest" description="Disordered" evidence="1">
    <location>
        <begin position="355"/>
        <end position="379"/>
    </location>
</feature>
<protein>
    <recommendedName>
        <fullName evidence="2">Nudix hydrolase domain-containing protein</fullName>
    </recommendedName>
</protein>
<proteinExistence type="predicted"/>
<evidence type="ECO:0000259" key="2">
    <source>
        <dbReference type="PROSITE" id="PS51462"/>
    </source>
</evidence>
<dbReference type="InterPro" id="IPR000086">
    <property type="entry name" value="NUDIX_hydrolase_dom"/>
</dbReference>
<dbReference type="PROSITE" id="PS51462">
    <property type="entry name" value="NUDIX"/>
    <property type="match status" value="1"/>
</dbReference>
<dbReference type="EMBL" id="CP109071">
    <property type="protein sequence ID" value="WSA30543.1"/>
    <property type="molecule type" value="Genomic_DNA"/>
</dbReference>
<keyword evidence="4" id="KW-1185">Reference proteome</keyword>
<dbReference type="SUPFAM" id="SSF55811">
    <property type="entry name" value="Nudix"/>
    <property type="match status" value="1"/>
</dbReference>
<evidence type="ECO:0000313" key="4">
    <source>
        <dbReference type="Proteomes" id="UP001334804"/>
    </source>
</evidence>
<dbReference type="RefSeq" id="WP_326563455.1">
    <property type="nucleotide sequence ID" value="NZ_CP109071.1"/>
</dbReference>
<dbReference type="Proteomes" id="UP001334804">
    <property type="component" value="Chromosome"/>
</dbReference>
<feature type="compositionally biased region" description="Polar residues" evidence="1">
    <location>
        <begin position="361"/>
        <end position="372"/>
    </location>
</feature>
<sequence>MSLLEIRANRRRARLVRFQSRDGDNYRDLSNQLGALGPVIESANDVGVVMAEECARLRCLPVRAELETSPYRLPRELKIWSFDFLARRARVAAMHNGEILGLASDLPSGDEDVVVKLRPGRYFDFFCSNLLAPFDIWETGRKLPLLRGRELILDQRGQLMSFRRSRLANTVGVSSLAFTTDGQLILVAQAEDNVGSPGLIAPSGSGALEPRDIPQDGTGLTIADIALRGAERELREECHISSHEVKTSQIVGHGRWISRGAMPEFCVVTLLQLTSDQVLDRAIRLVERPYVSEVLAVDLAPIARWNPKKPLTMLPEKVRRSASWPLAFGLACLAQSIGDQSWPLRQELMKRLAQETLPASGESSRAPTQRQQRPVRGGA</sequence>
<gene>
    <name evidence="3" type="ORF">OIE14_20445</name>
</gene>
<dbReference type="Gene3D" id="3.90.79.10">
    <property type="entry name" value="Nucleoside Triphosphate Pyrophosphohydrolase"/>
    <property type="match status" value="1"/>
</dbReference>
<accession>A0ABZ1EA48</accession>
<feature type="domain" description="Nudix hydrolase" evidence="2">
    <location>
        <begin position="168"/>
        <end position="327"/>
    </location>
</feature>
<evidence type="ECO:0000313" key="3">
    <source>
        <dbReference type="EMBL" id="WSA30543.1"/>
    </source>
</evidence>
<evidence type="ECO:0000256" key="1">
    <source>
        <dbReference type="SAM" id="MobiDB-lite"/>
    </source>
</evidence>
<name>A0ABZ1EA48_9ACTN</name>